<reference evidence="13" key="2">
    <citation type="submission" date="2020-04" db="EMBL/GenBank/DDBJ databases">
        <authorList>
            <consortium name="NCBI Genome Project"/>
        </authorList>
    </citation>
    <scope>NUCLEOTIDE SEQUENCE</scope>
    <source>
        <strain evidence="13">CBS 781.70</strain>
    </source>
</reference>
<evidence type="ECO:0000256" key="2">
    <source>
        <dbReference type="ARBA" id="ARBA00004123"/>
    </source>
</evidence>
<dbReference type="PANTHER" id="PTHR13264:SF5">
    <property type="entry name" value="PRE-MRNA-SPLICING FACTOR SYF2"/>
    <property type="match status" value="1"/>
</dbReference>
<organism evidence="11">
    <name type="scientific">Eremomyces bilateralis CBS 781.70</name>
    <dbReference type="NCBI Taxonomy" id="1392243"/>
    <lineage>
        <taxon>Eukaryota</taxon>
        <taxon>Fungi</taxon>
        <taxon>Dikarya</taxon>
        <taxon>Ascomycota</taxon>
        <taxon>Pezizomycotina</taxon>
        <taxon>Dothideomycetes</taxon>
        <taxon>Dothideomycetes incertae sedis</taxon>
        <taxon>Eremomycetales</taxon>
        <taxon>Eremomycetaceae</taxon>
        <taxon>Eremomyces</taxon>
    </lineage>
</organism>
<dbReference type="Pfam" id="PF08231">
    <property type="entry name" value="SYF2"/>
    <property type="match status" value="1"/>
</dbReference>
<feature type="region of interest" description="Disordered" evidence="10">
    <location>
        <begin position="1"/>
        <end position="91"/>
    </location>
</feature>
<evidence type="ECO:0000256" key="1">
    <source>
        <dbReference type="ARBA" id="ARBA00003777"/>
    </source>
</evidence>
<dbReference type="OrthoDB" id="199717at2759"/>
<keyword evidence="8 9" id="KW-0539">Nucleus</keyword>
<dbReference type="GO" id="GO:0000398">
    <property type="term" value="P:mRNA splicing, via spliceosome"/>
    <property type="evidence" value="ECO:0007669"/>
    <property type="project" value="UniProtKB-UniRule"/>
</dbReference>
<feature type="compositionally biased region" description="Basic and acidic residues" evidence="10">
    <location>
        <begin position="76"/>
        <end position="86"/>
    </location>
</feature>
<evidence type="ECO:0000256" key="9">
    <source>
        <dbReference type="RuleBase" id="RU367148"/>
    </source>
</evidence>
<dbReference type="PANTHER" id="PTHR13264">
    <property type="entry name" value="GCIP-INTERACTING PROTEIN P29"/>
    <property type="match status" value="1"/>
</dbReference>
<comment type="subcellular location">
    <subcellularLocation>
        <location evidence="2 9">Nucleus</location>
    </subcellularLocation>
</comment>
<dbReference type="GO" id="GO:0000974">
    <property type="term" value="C:Prp19 complex"/>
    <property type="evidence" value="ECO:0007669"/>
    <property type="project" value="TreeGrafter"/>
</dbReference>
<dbReference type="RefSeq" id="XP_033538287.1">
    <property type="nucleotide sequence ID" value="XM_033673780.1"/>
</dbReference>
<protein>
    <recommendedName>
        <fullName evidence="4 9">Pre-mRNA-splicing factor SYF2</fullName>
    </recommendedName>
</protein>
<dbReference type="Proteomes" id="UP000504638">
    <property type="component" value="Unplaced"/>
</dbReference>
<reference evidence="13" key="3">
    <citation type="submission" date="2025-04" db="UniProtKB">
        <authorList>
            <consortium name="RefSeq"/>
        </authorList>
    </citation>
    <scope>IDENTIFICATION</scope>
    <source>
        <strain evidence="13">CBS 781.70</strain>
    </source>
</reference>
<sequence length="298" mass="34657">MSPSKKRKTSPIADEVEPEPSKRRNVNQDEQDTPETDQPEAPSETPVSPAKDDKQKERMERFKALKARQTQSRKQNLKDSADETKRLATNPALLQALSRKHDKASAKLLRAETAEAGEDFERRRAWDWTAEESEKWDRQMEKKERHRGERAFQDYRHAAEKAYKRELTHLTPDVEGYQREKMAAVERAAKRGGLEILETEEGELIAVDKDGSFYSTADSTAFVHNKPGREAVDRLVEDLKNAEAVRMKKRRDRYKDEEDTGDVTYINLQNKQFNEKLSRFYDKYTTDIRESFERGTAM</sequence>
<dbReference type="AlphaFoldDB" id="A0A6G1GFG1"/>
<keyword evidence="5 9" id="KW-0507">mRNA processing</keyword>
<evidence type="ECO:0000256" key="7">
    <source>
        <dbReference type="ARBA" id="ARBA00023187"/>
    </source>
</evidence>
<gene>
    <name evidence="11 13" type="ORF">P152DRAFT_131898</name>
</gene>
<evidence type="ECO:0000256" key="3">
    <source>
        <dbReference type="ARBA" id="ARBA00010028"/>
    </source>
</evidence>
<evidence type="ECO:0000313" key="11">
    <source>
        <dbReference type="EMBL" id="KAF1816656.1"/>
    </source>
</evidence>
<reference evidence="11 13" key="1">
    <citation type="submission" date="2020-01" db="EMBL/GenBank/DDBJ databases">
        <authorList>
            <consortium name="DOE Joint Genome Institute"/>
            <person name="Haridas S."/>
            <person name="Albert R."/>
            <person name="Binder M."/>
            <person name="Bloem J."/>
            <person name="Labutti K."/>
            <person name="Salamov A."/>
            <person name="Andreopoulos B."/>
            <person name="Baker S.E."/>
            <person name="Barry K."/>
            <person name="Bills G."/>
            <person name="Bluhm B.H."/>
            <person name="Cannon C."/>
            <person name="Castanera R."/>
            <person name="Culley D.E."/>
            <person name="Daum C."/>
            <person name="Ezra D."/>
            <person name="Gonzalez J.B."/>
            <person name="Henrissat B."/>
            <person name="Kuo A."/>
            <person name="Liang C."/>
            <person name="Lipzen A."/>
            <person name="Lutzoni F."/>
            <person name="Magnuson J."/>
            <person name="Mondo S."/>
            <person name="Nolan M."/>
            <person name="Ohm R."/>
            <person name="Pangilinan J."/>
            <person name="Park H.-J."/>
            <person name="Ramirez L."/>
            <person name="Alfaro M."/>
            <person name="Sun H."/>
            <person name="Tritt A."/>
            <person name="Yoshinaga Y."/>
            <person name="Zwiers L.-H."/>
            <person name="Turgeon B.G."/>
            <person name="Goodwin S.B."/>
            <person name="Spatafora J.W."/>
            <person name="Crous P.W."/>
            <person name="Grigoriev I.V."/>
        </authorList>
    </citation>
    <scope>NUCLEOTIDE SEQUENCE</scope>
    <source>
        <strain evidence="11 13">CBS 781.70</strain>
    </source>
</reference>
<feature type="compositionally biased region" description="Acidic residues" evidence="10">
    <location>
        <begin position="29"/>
        <end position="38"/>
    </location>
</feature>
<comment type="similarity">
    <text evidence="3 9">Belongs to the SYF2 family.</text>
</comment>
<evidence type="ECO:0000313" key="12">
    <source>
        <dbReference type="Proteomes" id="UP000504638"/>
    </source>
</evidence>
<evidence type="ECO:0000256" key="5">
    <source>
        <dbReference type="ARBA" id="ARBA00022664"/>
    </source>
</evidence>
<dbReference type="EMBL" id="ML975150">
    <property type="protein sequence ID" value="KAF1816656.1"/>
    <property type="molecule type" value="Genomic_DNA"/>
</dbReference>
<keyword evidence="6 9" id="KW-0747">Spliceosome</keyword>
<proteinExistence type="inferred from homology"/>
<evidence type="ECO:0000313" key="13">
    <source>
        <dbReference type="RefSeq" id="XP_033538287.1"/>
    </source>
</evidence>
<feature type="compositionally biased region" description="Basic and acidic residues" evidence="10">
    <location>
        <begin position="50"/>
        <end position="63"/>
    </location>
</feature>
<dbReference type="GeneID" id="54414350"/>
<dbReference type="InterPro" id="IPR013260">
    <property type="entry name" value="mRNA_splic_SYF2"/>
</dbReference>
<accession>A0A6G1GFG1</accession>
<evidence type="ECO:0000256" key="6">
    <source>
        <dbReference type="ARBA" id="ARBA00022728"/>
    </source>
</evidence>
<evidence type="ECO:0000256" key="8">
    <source>
        <dbReference type="ARBA" id="ARBA00023242"/>
    </source>
</evidence>
<evidence type="ECO:0000256" key="4">
    <source>
        <dbReference type="ARBA" id="ARBA00014745"/>
    </source>
</evidence>
<dbReference type="GO" id="GO:0071014">
    <property type="term" value="C:post-mRNA release spliceosomal complex"/>
    <property type="evidence" value="ECO:0007669"/>
    <property type="project" value="TreeGrafter"/>
</dbReference>
<keyword evidence="12" id="KW-1185">Reference proteome</keyword>
<comment type="function">
    <text evidence="1 9">Involved in pre-mRNA splicing.</text>
</comment>
<name>A0A6G1GFG1_9PEZI</name>
<keyword evidence="7 9" id="KW-0508">mRNA splicing</keyword>
<evidence type="ECO:0000256" key="10">
    <source>
        <dbReference type="SAM" id="MobiDB-lite"/>
    </source>
</evidence>
<comment type="subunit">
    <text evidence="9">May be part of a spliceosome complex.</text>
</comment>
<dbReference type="GO" id="GO:0071013">
    <property type="term" value="C:catalytic step 2 spliceosome"/>
    <property type="evidence" value="ECO:0007669"/>
    <property type="project" value="TreeGrafter"/>
</dbReference>